<gene>
    <name evidence="1" type="ORF">ATL42_1371</name>
</gene>
<sequence>MVPTILLVPSSVMLVPGATGRTDVAHDERRAVVAELRSALAAAHTRASRTTGRTGVRVVVVAPAPVSGVRTTDDGVPDLGAHGLERGALPGDVQLRQVRDGTVEELDVMLHTAASVVTVLLRRAGWNGPIRSVEVGGSPGEPGAGRTAPQPIDADMLLSSDDGAHRFLVFTTVSGLPEEPSGRAVPSGISDLLRRADRTVSEVYRSVCASTTTG</sequence>
<dbReference type="RefSeq" id="WP_098454696.1">
    <property type="nucleotide sequence ID" value="NZ_PDJG01000001.1"/>
</dbReference>
<dbReference type="Proteomes" id="UP000225548">
    <property type="component" value="Unassembled WGS sequence"/>
</dbReference>
<proteinExistence type="predicted"/>
<dbReference type="EMBL" id="PDJG01000001">
    <property type="protein sequence ID" value="PFG33494.1"/>
    <property type="molecule type" value="Genomic_DNA"/>
</dbReference>
<dbReference type="AlphaFoldDB" id="A0A2A9E3T4"/>
<evidence type="ECO:0000313" key="1">
    <source>
        <dbReference type="EMBL" id="PFG33494.1"/>
    </source>
</evidence>
<protein>
    <submittedName>
        <fullName evidence="1">Uncharacterized protein</fullName>
    </submittedName>
</protein>
<evidence type="ECO:0000313" key="2">
    <source>
        <dbReference type="Proteomes" id="UP000225548"/>
    </source>
</evidence>
<comment type="caution">
    <text evidence="1">The sequence shown here is derived from an EMBL/GenBank/DDBJ whole genome shotgun (WGS) entry which is preliminary data.</text>
</comment>
<organism evidence="1 2">
    <name type="scientific">Sanguibacter antarcticus</name>
    <dbReference type="NCBI Taxonomy" id="372484"/>
    <lineage>
        <taxon>Bacteria</taxon>
        <taxon>Bacillati</taxon>
        <taxon>Actinomycetota</taxon>
        <taxon>Actinomycetes</taxon>
        <taxon>Micrococcales</taxon>
        <taxon>Sanguibacteraceae</taxon>
        <taxon>Sanguibacter</taxon>
    </lineage>
</organism>
<name>A0A2A9E3T4_9MICO</name>
<accession>A0A2A9E3T4</accession>
<reference evidence="1 2" key="1">
    <citation type="submission" date="2017-10" db="EMBL/GenBank/DDBJ databases">
        <title>Sequencing the genomes of 1000 actinobacteria strains.</title>
        <authorList>
            <person name="Klenk H.-P."/>
        </authorList>
    </citation>
    <scope>NUCLEOTIDE SEQUENCE [LARGE SCALE GENOMIC DNA]</scope>
    <source>
        <strain evidence="1 2">DSM 18966</strain>
    </source>
</reference>
<keyword evidence="2" id="KW-1185">Reference proteome</keyword>